<dbReference type="InParanoid" id="C5KYD8"/>
<evidence type="ECO:0000256" key="2">
    <source>
        <dbReference type="ARBA" id="ARBA00022692"/>
    </source>
</evidence>
<evidence type="ECO:0000313" key="8">
    <source>
        <dbReference type="Proteomes" id="UP000007800"/>
    </source>
</evidence>
<dbReference type="InterPro" id="IPR002048">
    <property type="entry name" value="EF_hand_dom"/>
</dbReference>
<dbReference type="InterPro" id="IPR018247">
    <property type="entry name" value="EF_Hand_1_Ca_BS"/>
</dbReference>
<dbReference type="PROSITE" id="PS50222">
    <property type="entry name" value="EF_HAND_2"/>
    <property type="match status" value="1"/>
</dbReference>
<keyword evidence="2" id="KW-0812">Transmembrane</keyword>
<dbReference type="SMART" id="SM00054">
    <property type="entry name" value="EFh"/>
    <property type="match status" value="1"/>
</dbReference>
<sequence>MLNTVHEISGSSWVSTICLVAVGFRALTLYFNVRYALVFTGDNDRFDRKVEEYRQELSKHGIGRNPFQGMGFLFGIQTPWILTLFGAIRGMATHPDVFRSACLDSSFLWCPSLMLADPYGILPLASSVMAIAAARAQMKLVPNVPMSKARHVKVTTIEEEPRLAGRGGISPAKIRECFEVWDSDGDGKLNPSELRSAIRSLALDYAEREIDRLCYGEKFPVEQGVDYYTLLNLASARPSRLSTEAGVAELNQVCHTNWPSPRSCLRDPILILRITQVLLSNKLAECSSAPLCTISSPTTALVETLPDKQMDINALRCKEEIRRMFARFGRENERIVRSTLKEVGQYDDNTKATLRIFHLQELSGTAFKDRHLRVDKRYLDLRKGVLKGIPEYNPSQLTAVALAGGKLKISSPALWTPLVRKVATYVAHHAWSKAYRYIAFHYNEKLSNGKIPPKQMCVVLHEFSKIGLLPTRAIHRMSNRVRREITSLDGKTLTLLATALGRLKHADVAMFRAIGRTVASPEVWLTITDRQTAMLAYAYSRVNIRNIPFLRSLCDRLANMPESHRLQPLTVITLAFSLATLGIRDKRAWKGCLIPKFRQKIKFHSPQHLAAMINSMAKVGVWDDELGKRIAKRAIQVRRAFSTRQLCNILNGFIMSKHYHQELFVALMAEFYRSGNIGDEQHIAKPHVTQMSRVMFGLILEHPDFVEHATETQRLLMNRFSNSKITDHRPLRQYHLDLAVALEALGCDAGYATLVKEGPYW</sequence>
<organism evidence="8">
    <name type="scientific">Perkinsus marinus (strain ATCC 50983 / TXsc)</name>
    <dbReference type="NCBI Taxonomy" id="423536"/>
    <lineage>
        <taxon>Eukaryota</taxon>
        <taxon>Sar</taxon>
        <taxon>Alveolata</taxon>
        <taxon>Perkinsozoa</taxon>
        <taxon>Perkinsea</taxon>
        <taxon>Perkinsida</taxon>
        <taxon>Perkinsidae</taxon>
        <taxon>Perkinsus</taxon>
    </lineage>
</organism>
<keyword evidence="8" id="KW-1185">Reference proteome</keyword>
<dbReference type="SUPFAM" id="SSF47473">
    <property type="entry name" value="EF-hand"/>
    <property type="match status" value="1"/>
</dbReference>
<dbReference type="PROSITE" id="PS00018">
    <property type="entry name" value="EF_HAND_1"/>
    <property type="match status" value="1"/>
</dbReference>
<evidence type="ECO:0000256" key="3">
    <source>
        <dbReference type="ARBA" id="ARBA00022837"/>
    </source>
</evidence>
<dbReference type="OrthoDB" id="9985850at2759"/>
<evidence type="ECO:0000313" key="7">
    <source>
        <dbReference type="EMBL" id="EER10515.1"/>
    </source>
</evidence>
<evidence type="ECO:0000256" key="4">
    <source>
        <dbReference type="ARBA" id="ARBA00022989"/>
    </source>
</evidence>
<evidence type="ECO:0000256" key="1">
    <source>
        <dbReference type="ARBA" id="ARBA00004141"/>
    </source>
</evidence>
<dbReference type="AlphaFoldDB" id="C5KYD8"/>
<dbReference type="RefSeq" id="XP_002778720.1">
    <property type="nucleotide sequence ID" value="XM_002778674.1"/>
</dbReference>
<keyword evidence="5" id="KW-0472">Membrane</keyword>
<dbReference type="InterPro" id="IPR011992">
    <property type="entry name" value="EF-hand-dom_pair"/>
</dbReference>
<name>C5KYD8_PERM5</name>
<proteinExistence type="predicted"/>
<keyword evidence="3" id="KW-0106">Calcium</keyword>
<protein>
    <recommendedName>
        <fullName evidence="6">EF-hand domain-containing protein</fullName>
    </recommendedName>
</protein>
<dbReference type="InterPro" id="IPR001708">
    <property type="entry name" value="YidC/ALB3/OXA1/COX18"/>
</dbReference>
<keyword evidence="4" id="KW-1133">Transmembrane helix</keyword>
<feature type="domain" description="EF-hand" evidence="6">
    <location>
        <begin position="169"/>
        <end position="204"/>
    </location>
</feature>
<comment type="subcellular location">
    <subcellularLocation>
        <location evidence="1">Membrane</location>
        <topology evidence="1">Multi-pass membrane protein</topology>
    </subcellularLocation>
</comment>
<dbReference type="Proteomes" id="UP000007800">
    <property type="component" value="Unassembled WGS sequence"/>
</dbReference>
<dbReference type="PANTHER" id="PTHR12428:SF65">
    <property type="entry name" value="CYTOCHROME C OXIDASE ASSEMBLY PROTEIN COX18, MITOCHONDRIAL"/>
    <property type="match status" value="1"/>
</dbReference>
<reference evidence="7 8" key="1">
    <citation type="submission" date="2008-07" db="EMBL/GenBank/DDBJ databases">
        <authorList>
            <person name="El-Sayed N."/>
            <person name="Caler E."/>
            <person name="Inman J."/>
            <person name="Amedeo P."/>
            <person name="Hass B."/>
            <person name="Wortman J."/>
        </authorList>
    </citation>
    <scope>NUCLEOTIDE SEQUENCE [LARGE SCALE GENOMIC DNA]</scope>
    <source>
        <strain evidence="8">ATCC 50983 / TXsc</strain>
    </source>
</reference>
<dbReference type="CDD" id="cd00051">
    <property type="entry name" value="EFh"/>
    <property type="match status" value="1"/>
</dbReference>
<dbReference type="EMBL" id="GG677382">
    <property type="protein sequence ID" value="EER10515.1"/>
    <property type="molecule type" value="Genomic_DNA"/>
</dbReference>
<gene>
    <name evidence="7" type="ORF">Pmar_PMAR005850</name>
</gene>
<evidence type="ECO:0000259" key="6">
    <source>
        <dbReference type="PROSITE" id="PS50222"/>
    </source>
</evidence>
<dbReference type="Gene3D" id="1.10.238.10">
    <property type="entry name" value="EF-hand"/>
    <property type="match status" value="1"/>
</dbReference>
<accession>C5KYD8</accession>
<dbReference type="GO" id="GO:0005509">
    <property type="term" value="F:calcium ion binding"/>
    <property type="evidence" value="ECO:0007669"/>
    <property type="project" value="InterPro"/>
</dbReference>
<dbReference type="GeneID" id="9038550"/>
<dbReference type="GO" id="GO:0032977">
    <property type="term" value="F:membrane insertase activity"/>
    <property type="evidence" value="ECO:0007669"/>
    <property type="project" value="InterPro"/>
</dbReference>
<dbReference type="GO" id="GO:0032979">
    <property type="term" value="P:protein insertion into mitochondrial inner membrane from matrix"/>
    <property type="evidence" value="ECO:0007669"/>
    <property type="project" value="TreeGrafter"/>
</dbReference>
<evidence type="ECO:0000256" key="5">
    <source>
        <dbReference type="ARBA" id="ARBA00023136"/>
    </source>
</evidence>
<dbReference type="GO" id="GO:0005743">
    <property type="term" value="C:mitochondrial inner membrane"/>
    <property type="evidence" value="ECO:0007669"/>
    <property type="project" value="TreeGrafter"/>
</dbReference>
<dbReference type="Pfam" id="PF13405">
    <property type="entry name" value="EF-hand_6"/>
    <property type="match status" value="1"/>
</dbReference>
<dbReference type="PANTHER" id="PTHR12428">
    <property type="entry name" value="OXA1"/>
    <property type="match status" value="1"/>
</dbReference>